<accession>A0A4Y8IMP5</accession>
<keyword evidence="3" id="KW-1185">Reference proteome</keyword>
<keyword evidence="1" id="KW-0812">Transmembrane</keyword>
<evidence type="ECO:0000313" key="3">
    <source>
        <dbReference type="Proteomes" id="UP000297975"/>
    </source>
</evidence>
<dbReference type="AlphaFoldDB" id="A0A4Y8IMP5"/>
<evidence type="ECO:0000313" key="2">
    <source>
        <dbReference type="EMBL" id="TFB21345.1"/>
    </source>
</evidence>
<keyword evidence="1" id="KW-1133">Transmembrane helix</keyword>
<name>A0A4Y8IMP5_9BACI</name>
<sequence>MESFIIFLPYILCLFLIIFVTKLLVNIFRKDFNKAKESMLGIFYVLAFIPMVYSFLTIINNLLVSIILTLAIISMTLYYRIKKLKVFRGLLIIQMLLVLGVIIYVILFVDLFGPVMIYS</sequence>
<feature type="transmembrane region" description="Helical" evidence="1">
    <location>
        <begin position="91"/>
        <end position="117"/>
    </location>
</feature>
<feature type="transmembrane region" description="Helical" evidence="1">
    <location>
        <begin position="62"/>
        <end position="79"/>
    </location>
</feature>
<evidence type="ECO:0000256" key="1">
    <source>
        <dbReference type="SAM" id="Phobius"/>
    </source>
</evidence>
<feature type="transmembrane region" description="Helical" evidence="1">
    <location>
        <begin position="37"/>
        <end position="56"/>
    </location>
</feature>
<organism evidence="2 3">
    <name type="scientific">Filobacillus milosensis</name>
    <dbReference type="NCBI Taxonomy" id="94137"/>
    <lineage>
        <taxon>Bacteria</taxon>
        <taxon>Bacillati</taxon>
        <taxon>Bacillota</taxon>
        <taxon>Bacilli</taxon>
        <taxon>Bacillales</taxon>
        <taxon>Bacillaceae</taxon>
        <taxon>Filobacillus</taxon>
    </lineage>
</organism>
<feature type="transmembrane region" description="Helical" evidence="1">
    <location>
        <begin position="6"/>
        <end position="25"/>
    </location>
</feature>
<reference evidence="2 3" key="1">
    <citation type="submission" date="2019-03" db="EMBL/GenBank/DDBJ databases">
        <authorList>
            <person name="He R.-H."/>
        </authorList>
    </citation>
    <scope>NUCLEOTIDE SEQUENCE [LARGE SCALE GENOMIC DNA]</scope>
    <source>
        <strain evidence="3">SH 714</strain>
    </source>
</reference>
<dbReference type="EMBL" id="SOPW01000008">
    <property type="protein sequence ID" value="TFB21345.1"/>
    <property type="molecule type" value="Genomic_DNA"/>
</dbReference>
<dbReference type="Proteomes" id="UP000297975">
    <property type="component" value="Unassembled WGS sequence"/>
</dbReference>
<protein>
    <submittedName>
        <fullName evidence="2">Uncharacterized protein</fullName>
    </submittedName>
</protein>
<comment type="caution">
    <text evidence="2">The sequence shown here is derived from an EMBL/GenBank/DDBJ whole genome shotgun (WGS) entry which is preliminary data.</text>
</comment>
<proteinExistence type="predicted"/>
<gene>
    <name evidence="2" type="ORF">E3U55_08500</name>
</gene>
<dbReference type="RefSeq" id="WP_134340010.1">
    <property type="nucleotide sequence ID" value="NZ_SOPW01000008.1"/>
</dbReference>
<keyword evidence="1" id="KW-0472">Membrane</keyword>